<feature type="compositionally biased region" description="Basic and acidic residues" evidence="1">
    <location>
        <begin position="438"/>
        <end position="450"/>
    </location>
</feature>
<keyword evidence="4" id="KW-1185">Reference proteome</keyword>
<comment type="caution">
    <text evidence="3">The sequence shown here is derived from an EMBL/GenBank/DDBJ whole genome shotgun (WGS) entry which is preliminary data.</text>
</comment>
<dbReference type="EMBL" id="JAVHJM010000002">
    <property type="protein sequence ID" value="KAK6518030.1"/>
    <property type="molecule type" value="Genomic_DNA"/>
</dbReference>
<reference evidence="3 4" key="1">
    <citation type="submission" date="2019-10" db="EMBL/GenBank/DDBJ databases">
        <authorList>
            <person name="Palmer J.M."/>
        </authorList>
    </citation>
    <scope>NUCLEOTIDE SEQUENCE [LARGE SCALE GENOMIC DNA]</scope>
    <source>
        <strain evidence="3 4">TWF506</strain>
    </source>
</reference>
<evidence type="ECO:0000313" key="3">
    <source>
        <dbReference type="EMBL" id="KAK6518030.1"/>
    </source>
</evidence>
<protein>
    <submittedName>
        <fullName evidence="3">Uncharacterized protein</fullName>
    </submittedName>
</protein>
<evidence type="ECO:0000256" key="1">
    <source>
        <dbReference type="SAM" id="MobiDB-lite"/>
    </source>
</evidence>
<dbReference type="AlphaFoldDB" id="A0AAN8NBC8"/>
<evidence type="ECO:0000256" key="2">
    <source>
        <dbReference type="SAM" id="SignalP"/>
    </source>
</evidence>
<feature type="compositionally biased region" description="Basic and acidic residues" evidence="1">
    <location>
        <begin position="459"/>
        <end position="488"/>
    </location>
</feature>
<gene>
    <name evidence="3" type="ORF">TWF506_005195</name>
</gene>
<feature type="region of interest" description="Disordered" evidence="1">
    <location>
        <begin position="396"/>
        <end position="501"/>
    </location>
</feature>
<proteinExistence type="predicted"/>
<dbReference type="Pfam" id="PF11327">
    <property type="entry name" value="Egh16-like"/>
    <property type="match status" value="1"/>
</dbReference>
<evidence type="ECO:0000313" key="4">
    <source>
        <dbReference type="Proteomes" id="UP001307849"/>
    </source>
</evidence>
<keyword evidence="2" id="KW-0732">Signal</keyword>
<feature type="signal peptide" evidence="2">
    <location>
        <begin position="1"/>
        <end position="23"/>
    </location>
</feature>
<dbReference type="PANTHER" id="PTHR34618:SF1">
    <property type="entry name" value="SECRETED PROTEIN"/>
    <property type="match status" value="1"/>
</dbReference>
<organism evidence="3 4">
    <name type="scientific">Arthrobotrys conoides</name>
    <dbReference type="NCBI Taxonomy" id="74498"/>
    <lineage>
        <taxon>Eukaryota</taxon>
        <taxon>Fungi</taxon>
        <taxon>Dikarya</taxon>
        <taxon>Ascomycota</taxon>
        <taxon>Pezizomycotina</taxon>
        <taxon>Orbiliomycetes</taxon>
        <taxon>Orbiliales</taxon>
        <taxon>Orbiliaceae</taxon>
        <taxon>Arthrobotrys</taxon>
    </lineage>
</organism>
<dbReference type="Proteomes" id="UP001307849">
    <property type="component" value="Unassembled WGS sequence"/>
</dbReference>
<feature type="compositionally biased region" description="Low complexity" evidence="1">
    <location>
        <begin position="396"/>
        <end position="412"/>
    </location>
</feature>
<accession>A0AAN8NBC8</accession>
<sequence length="501" mass="53971">MHFSTLFNAVLVAVVSFGDVSTAHVVFTDAYGNANPHIHGFGLGFHGGTVRKGFHQYPQQRDIAVFNLRVVHTGWWKGYQGHGCGNSILSVTQWYQKFQPAKWSGKGITDAKRKWLWTQNTPAGGAIAIKGNIDWLINSEFVKTSARTDLATGRKGLKNGIPKVTAGGVLNIQAYQVNLDGGGHFKCRLDQWANGKAFSIPLKVIKNCGGTAASLHVAGIQKACWFKVAIPANLNCAGWSNTGKYTMKDLCLVRCENSAKNGPFGACVPIQQIRPKPPPPPKPIVKFVTIRPPPVTVIVKQGDPLTVTKGDVVAVPKTQIVTITRPQVFTVTAVGQVITVIVKGVAKPTTCTKKGVVTLTNEVRSTVVVQSTVTVENKSVVTVTQDSTVTVTKAPEVATTTVEPTTTSTASVLPTAEADPEEGDANKAEPTGEATKTPTKEEIEAAKGGEEIDPEDLEEVKKEKIDDKVKEELKEEVDDNKVSGKPQEEVPEEEVEEMGYD</sequence>
<feature type="chain" id="PRO_5042937672" evidence="2">
    <location>
        <begin position="24"/>
        <end position="501"/>
    </location>
</feature>
<dbReference type="PANTHER" id="PTHR34618">
    <property type="entry name" value="SURFACE PROTEIN MAS1, PUTATIVE-RELATED"/>
    <property type="match status" value="1"/>
</dbReference>
<dbReference type="InterPro" id="IPR021476">
    <property type="entry name" value="Egh16-like"/>
</dbReference>
<name>A0AAN8NBC8_9PEZI</name>
<feature type="compositionally biased region" description="Acidic residues" evidence="1">
    <location>
        <begin position="489"/>
        <end position="501"/>
    </location>
</feature>